<dbReference type="Proteomes" id="UP001201163">
    <property type="component" value="Unassembled WGS sequence"/>
</dbReference>
<dbReference type="EMBL" id="JAKELL010000067">
    <property type="protein sequence ID" value="KAH8985174.1"/>
    <property type="molecule type" value="Genomic_DNA"/>
</dbReference>
<accession>A0AAD4LB92</accession>
<evidence type="ECO:0000256" key="2">
    <source>
        <dbReference type="ARBA" id="ARBA00023002"/>
    </source>
</evidence>
<keyword evidence="2" id="KW-0560">Oxidoreductase</keyword>
<evidence type="ECO:0000256" key="1">
    <source>
        <dbReference type="ARBA" id="ARBA00006484"/>
    </source>
</evidence>
<dbReference type="Pfam" id="PF13561">
    <property type="entry name" value="adh_short_C2"/>
    <property type="match status" value="1"/>
</dbReference>
<dbReference type="SUPFAM" id="SSF51735">
    <property type="entry name" value="NAD(P)-binding Rossmann-fold domains"/>
    <property type="match status" value="1"/>
</dbReference>
<gene>
    <name evidence="3" type="ORF">EDB92DRAFT_1950191</name>
</gene>
<comment type="similarity">
    <text evidence="1">Belongs to the short-chain dehydrogenases/reductases (SDR) family.</text>
</comment>
<name>A0AAD4LB92_9AGAM</name>
<proteinExistence type="inferred from homology"/>
<evidence type="ECO:0000313" key="3">
    <source>
        <dbReference type="EMBL" id="KAH8985174.1"/>
    </source>
</evidence>
<dbReference type="InterPro" id="IPR002347">
    <property type="entry name" value="SDR_fam"/>
</dbReference>
<dbReference type="InterPro" id="IPR036291">
    <property type="entry name" value="NAD(P)-bd_dom_sf"/>
</dbReference>
<dbReference type="CDD" id="cd05233">
    <property type="entry name" value="SDR_c"/>
    <property type="match status" value="1"/>
</dbReference>
<reference evidence="3" key="1">
    <citation type="submission" date="2022-01" db="EMBL/GenBank/DDBJ databases">
        <title>Comparative genomics reveals a dynamic genome evolution in the ectomycorrhizal milk-cap (Lactarius) mushrooms.</title>
        <authorList>
            <consortium name="DOE Joint Genome Institute"/>
            <person name="Lebreton A."/>
            <person name="Tang N."/>
            <person name="Kuo A."/>
            <person name="LaButti K."/>
            <person name="Drula E."/>
            <person name="Barry K."/>
            <person name="Clum A."/>
            <person name="Lipzen A."/>
            <person name="Mousain D."/>
            <person name="Ng V."/>
            <person name="Wang R."/>
            <person name="Wang X."/>
            <person name="Dai Y."/>
            <person name="Henrissat B."/>
            <person name="Grigoriev I.V."/>
            <person name="Guerin-Laguette A."/>
            <person name="Yu F."/>
            <person name="Martin F.M."/>
        </authorList>
    </citation>
    <scope>NUCLEOTIDE SEQUENCE</scope>
    <source>
        <strain evidence="3">QP</strain>
    </source>
</reference>
<dbReference type="GO" id="GO:0016491">
    <property type="term" value="F:oxidoreductase activity"/>
    <property type="evidence" value="ECO:0007669"/>
    <property type="project" value="UniProtKB-KW"/>
</dbReference>
<dbReference type="PANTHER" id="PTHR24321:SF8">
    <property type="entry name" value="ESTRADIOL 17-BETA-DEHYDROGENASE 8-RELATED"/>
    <property type="match status" value="1"/>
</dbReference>
<sequence>MDLDLKDVHVLVTGANGGIGLETTRLFLKHGARVTANYRSSNAALTQLISETDHEHLRMVQADLSHEAQVRALFSHSGDTGWGEVEIAVINHAVSLRTHVPLKDMPIEQWERTFSNNLTSSFLVAREYLRGLERGVRAAVPEASLGSKPETSGARAFGERAALVFVGSTAGKYGEAMHADYAASKSAMMYGLTLSLKNEIVQVAPRARVNCVAPGWVRTPMTSEVLQDPQAIYRSLATVPLKKVAEASDVANQIVLLASTKVSGHVTGQVLMVEGGMEGRLLYMPADFGLDA</sequence>
<organism evidence="3 4">
    <name type="scientific">Lactarius akahatsu</name>
    <dbReference type="NCBI Taxonomy" id="416441"/>
    <lineage>
        <taxon>Eukaryota</taxon>
        <taxon>Fungi</taxon>
        <taxon>Dikarya</taxon>
        <taxon>Basidiomycota</taxon>
        <taxon>Agaricomycotina</taxon>
        <taxon>Agaricomycetes</taxon>
        <taxon>Russulales</taxon>
        <taxon>Russulaceae</taxon>
        <taxon>Lactarius</taxon>
    </lineage>
</organism>
<dbReference type="AlphaFoldDB" id="A0AAD4LB92"/>
<dbReference type="PRINTS" id="PR00081">
    <property type="entry name" value="GDHRDH"/>
</dbReference>
<evidence type="ECO:0000313" key="4">
    <source>
        <dbReference type="Proteomes" id="UP001201163"/>
    </source>
</evidence>
<keyword evidence="4" id="KW-1185">Reference proteome</keyword>
<dbReference type="Gene3D" id="3.40.50.720">
    <property type="entry name" value="NAD(P)-binding Rossmann-like Domain"/>
    <property type="match status" value="1"/>
</dbReference>
<protein>
    <submittedName>
        <fullName evidence="3">NAD-P-binding protein</fullName>
    </submittedName>
</protein>
<dbReference type="PANTHER" id="PTHR24321">
    <property type="entry name" value="DEHYDROGENASES, SHORT CHAIN"/>
    <property type="match status" value="1"/>
</dbReference>
<comment type="caution">
    <text evidence="3">The sequence shown here is derived from an EMBL/GenBank/DDBJ whole genome shotgun (WGS) entry which is preliminary data.</text>
</comment>